<dbReference type="STRING" id="946122.A0A0C2WLL8"/>
<evidence type="ECO:0000313" key="3">
    <source>
        <dbReference type="Proteomes" id="UP000054549"/>
    </source>
</evidence>
<dbReference type="SUPFAM" id="SSF52540">
    <property type="entry name" value="P-loop containing nucleoside triphosphate hydrolases"/>
    <property type="match status" value="1"/>
</dbReference>
<sequence length="573" mass="64199">KRKGLLLYGMGCIGKTQICLKFIEQHEREKWFSDVFWIDASSEHTIDLCLRQIGQKYKVDATPSSESVLEWISDRDDWLVVFDNADGGCQVVEKFIPPGNRGGFLITSRDKGLARITSGTCLEVTEMGEDDAIALLLKSAMIDNNSVNVATAAKKLVAALGCIPLAIDQAGAYVMLSGCGLDHYLDLFMEHRAKLMSDEEFRGASLYNKTTYGTWEISTEAIKCRTEGQNRGQSLAAQSALTLHKIFAFLHHDNISQEIFKNAALNFMERKGEITNGLPQSISLLDCKTLFLDDDGKWDGFQFEAGIKVLVSFSLIKSSGKLYSVHPLVQTWSRDRIPVGNANASDYCKKSKALLACSLRLDYQEDNYRFCRLLAPHITANTEHGLKCIADEEYFDDEAERFGLVYDRVGDWIQAEKPYSEMMNARKETLGASHPDTFIAMGNLASTYNNQGRWKEAENLKVQVMEARKETLGASHPHTLTAMESLFLQVMEARKEILGASHPHTLLAMGNLASTYRDQGRWKEAENLQVQQVMEARKEILGASHPDTLTAMANLASTYRNQGRWKEAENLEV</sequence>
<dbReference type="Pfam" id="PF13374">
    <property type="entry name" value="TPR_10"/>
    <property type="match status" value="2"/>
</dbReference>
<dbReference type="Gene3D" id="3.40.50.300">
    <property type="entry name" value="P-loop containing nucleotide triphosphate hydrolases"/>
    <property type="match status" value="1"/>
</dbReference>
<dbReference type="InterPro" id="IPR002182">
    <property type="entry name" value="NB-ARC"/>
</dbReference>
<proteinExistence type="predicted"/>
<accession>A0A0C2WLL8</accession>
<organism evidence="2 3">
    <name type="scientific">Amanita muscaria (strain Koide BX008)</name>
    <dbReference type="NCBI Taxonomy" id="946122"/>
    <lineage>
        <taxon>Eukaryota</taxon>
        <taxon>Fungi</taxon>
        <taxon>Dikarya</taxon>
        <taxon>Basidiomycota</taxon>
        <taxon>Agaricomycotina</taxon>
        <taxon>Agaricomycetes</taxon>
        <taxon>Agaricomycetidae</taxon>
        <taxon>Agaricales</taxon>
        <taxon>Pluteineae</taxon>
        <taxon>Amanitaceae</taxon>
        <taxon>Amanita</taxon>
    </lineage>
</organism>
<dbReference type="HOGENOM" id="CLU_000288_125_8_1"/>
<dbReference type="Proteomes" id="UP000054549">
    <property type="component" value="Unassembled WGS sequence"/>
</dbReference>
<gene>
    <name evidence="2" type="ORF">M378DRAFT_87700</name>
</gene>
<dbReference type="AlphaFoldDB" id="A0A0C2WLL8"/>
<evidence type="ECO:0000313" key="2">
    <source>
        <dbReference type="EMBL" id="KIL57586.1"/>
    </source>
</evidence>
<dbReference type="InterPro" id="IPR011990">
    <property type="entry name" value="TPR-like_helical_dom_sf"/>
</dbReference>
<dbReference type="Pfam" id="PF13424">
    <property type="entry name" value="TPR_12"/>
    <property type="match status" value="1"/>
</dbReference>
<dbReference type="GO" id="GO:0043531">
    <property type="term" value="F:ADP binding"/>
    <property type="evidence" value="ECO:0007669"/>
    <property type="project" value="InterPro"/>
</dbReference>
<reference evidence="2 3" key="1">
    <citation type="submission" date="2014-04" db="EMBL/GenBank/DDBJ databases">
        <title>Evolutionary Origins and Diversification of the Mycorrhizal Mutualists.</title>
        <authorList>
            <consortium name="DOE Joint Genome Institute"/>
            <consortium name="Mycorrhizal Genomics Consortium"/>
            <person name="Kohler A."/>
            <person name="Kuo A."/>
            <person name="Nagy L.G."/>
            <person name="Floudas D."/>
            <person name="Copeland A."/>
            <person name="Barry K.W."/>
            <person name="Cichocki N."/>
            <person name="Veneault-Fourrey C."/>
            <person name="LaButti K."/>
            <person name="Lindquist E.A."/>
            <person name="Lipzen A."/>
            <person name="Lundell T."/>
            <person name="Morin E."/>
            <person name="Murat C."/>
            <person name="Riley R."/>
            <person name="Ohm R."/>
            <person name="Sun H."/>
            <person name="Tunlid A."/>
            <person name="Henrissat B."/>
            <person name="Grigoriev I.V."/>
            <person name="Hibbett D.S."/>
            <person name="Martin F."/>
        </authorList>
    </citation>
    <scope>NUCLEOTIDE SEQUENCE [LARGE SCALE GENOMIC DNA]</scope>
    <source>
        <strain evidence="2 3">Koide BX008</strain>
    </source>
</reference>
<dbReference type="PANTHER" id="PTHR46082">
    <property type="entry name" value="ATP/GTP-BINDING PROTEIN-RELATED"/>
    <property type="match status" value="1"/>
</dbReference>
<dbReference type="EMBL" id="KN818364">
    <property type="protein sequence ID" value="KIL57586.1"/>
    <property type="molecule type" value="Genomic_DNA"/>
</dbReference>
<feature type="domain" description="NB-ARC" evidence="1">
    <location>
        <begin position="6"/>
        <end position="141"/>
    </location>
</feature>
<dbReference type="InterPro" id="IPR053137">
    <property type="entry name" value="NLR-like"/>
</dbReference>
<dbReference type="InterPro" id="IPR027417">
    <property type="entry name" value="P-loop_NTPase"/>
</dbReference>
<protein>
    <recommendedName>
        <fullName evidence="1">NB-ARC domain-containing protein</fullName>
    </recommendedName>
</protein>
<dbReference type="PANTHER" id="PTHR46082:SF6">
    <property type="entry name" value="AAA+ ATPASE DOMAIN-CONTAINING PROTEIN-RELATED"/>
    <property type="match status" value="1"/>
</dbReference>
<dbReference type="Pfam" id="PF00931">
    <property type="entry name" value="NB-ARC"/>
    <property type="match status" value="1"/>
</dbReference>
<keyword evidence="3" id="KW-1185">Reference proteome</keyword>
<dbReference type="OrthoDB" id="1658288at2759"/>
<dbReference type="SUPFAM" id="SSF48452">
    <property type="entry name" value="TPR-like"/>
    <property type="match status" value="1"/>
</dbReference>
<feature type="non-terminal residue" evidence="2">
    <location>
        <position position="1"/>
    </location>
</feature>
<dbReference type="Gene3D" id="1.25.40.10">
    <property type="entry name" value="Tetratricopeptide repeat domain"/>
    <property type="match status" value="2"/>
</dbReference>
<evidence type="ECO:0000259" key="1">
    <source>
        <dbReference type="Pfam" id="PF00931"/>
    </source>
</evidence>
<dbReference type="InParanoid" id="A0A0C2WLL8"/>
<name>A0A0C2WLL8_AMAMK</name>